<feature type="region of interest" description="Disordered" evidence="2">
    <location>
        <begin position="131"/>
        <end position="154"/>
    </location>
</feature>
<gene>
    <name evidence="3" type="ORF">BJX63DRAFT_223825</name>
</gene>
<proteinExistence type="predicted"/>
<dbReference type="CDD" id="cd14688">
    <property type="entry name" value="bZIP_YAP"/>
    <property type="match status" value="1"/>
</dbReference>
<dbReference type="SUPFAM" id="SSF57959">
    <property type="entry name" value="Leucine zipper domain"/>
    <property type="match status" value="1"/>
</dbReference>
<evidence type="ECO:0000313" key="3">
    <source>
        <dbReference type="EMBL" id="KAL2821667.1"/>
    </source>
</evidence>
<comment type="caution">
    <text evidence="3">The sequence shown here is derived from an EMBL/GenBank/DDBJ whole genome shotgun (WGS) entry which is preliminary data.</text>
</comment>
<reference evidence="3 4" key="1">
    <citation type="submission" date="2024-07" db="EMBL/GenBank/DDBJ databases">
        <title>Section-level genome sequencing and comparative genomics of Aspergillus sections Usti and Cavernicolus.</title>
        <authorList>
            <consortium name="Lawrence Berkeley National Laboratory"/>
            <person name="Nybo J.L."/>
            <person name="Vesth T.C."/>
            <person name="Theobald S."/>
            <person name="Frisvad J.C."/>
            <person name="Larsen T.O."/>
            <person name="Kjaerboelling I."/>
            <person name="Rothschild-Mancinelli K."/>
            <person name="Lyhne E.K."/>
            <person name="Kogle M.E."/>
            <person name="Barry K."/>
            <person name="Clum A."/>
            <person name="Na H."/>
            <person name="Ledsgaard L."/>
            <person name="Lin J."/>
            <person name="Lipzen A."/>
            <person name="Kuo A."/>
            <person name="Riley R."/>
            <person name="Mondo S."/>
            <person name="Labutti K."/>
            <person name="Haridas S."/>
            <person name="Pangalinan J."/>
            <person name="Salamov A.A."/>
            <person name="Simmons B.A."/>
            <person name="Magnuson J.K."/>
            <person name="Chen J."/>
            <person name="Drula E."/>
            <person name="Henrissat B."/>
            <person name="Wiebenga A."/>
            <person name="Lubbers R.J."/>
            <person name="Gomes A.C."/>
            <person name="Makela M.R."/>
            <person name="Stajich J."/>
            <person name="Grigoriev I.V."/>
            <person name="Mortensen U.H."/>
            <person name="De Vries R.P."/>
            <person name="Baker S.E."/>
            <person name="Andersen M.R."/>
        </authorList>
    </citation>
    <scope>NUCLEOTIDE SEQUENCE [LARGE SCALE GENOMIC DNA]</scope>
    <source>
        <strain evidence="3 4">CBS 588.65</strain>
    </source>
</reference>
<dbReference type="EMBL" id="JBFXLT010000004">
    <property type="protein sequence ID" value="KAL2821667.1"/>
    <property type="molecule type" value="Genomic_DNA"/>
</dbReference>
<dbReference type="PANTHER" id="PTHR37012:SF6">
    <property type="entry name" value="BZIP TRANSCRIPTION FACTOR"/>
    <property type="match status" value="1"/>
</dbReference>
<name>A0ABR4I3V4_9EURO</name>
<organism evidence="3 4">
    <name type="scientific">Aspergillus granulosus</name>
    <dbReference type="NCBI Taxonomy" id="176169"/>
    <lineage>
        <taxon>Eukaryota</taxon>
        <taxon>Fungi</taxon>
        <taxon>Dikarya</taxon>
        <taxon>Ascomycota</taxon>
        <taxon>Pezizomycotina</taxon>
        <taxon>Eurotiomycetes</taxon>
        <taxon>Eurotiomycetidae</taxon>
        <taxon>Eurotiales</taxon>
        <taxon>Aspergillaceae</taxon>
        <taxon>Aspergillus</taxon>
        <taxon>Aspergillus subgen. Nidulantes</taxon>
    </lineage>
</organism>
<dbReference type="InterPro" id="IPR046347">
    <property type="entry name" value="bZIP_sf"/>
</dbReference>
<protein>
    <recommendedName>
        <fullName evidence="5">BZIP domain-containing protein</fullName>
    </recommendedName>
</protein>
<evidence type="ECO:0000256" key="2">
    <source>
        <dbReference type="SAM" id="MobiDB-lite"/>
    </source>
</evidence>
<accession>A0ABR4I3V4</accession>
<evidence type="ECO:0008006" key="5">
    <source>
        <dbReference type="Google" id="ProtNLM"/>
    </source>
</evidence>
<evidence type="ECO:0000256" key="1">
    <source>
        <dbReference type="SAM" id="Coils"/>
    </source>
</evidence>
<keyword evidence="1" id="KW-0175">Coiled coil</keyword>
<dbReference type="Proteomes" id="UP001610334">
    <property type="component" value="Unassembled WGS sequence"/>
</dbReference>
<dbReference type="InterPro" id="IPR021833">
    <property type="entry name" value="DUF3425"/>
</dbReference>
<dbReference type="PANTHER" id="PTHR37012">
    <property type="entry name" value="B-ZIP TRANSCRIPTION FACTOR (EUROFUNG)-RELATED"/>
    <property type="match status" value="1"/>
</dbReference>
<dbReference type="Gene3D" id="1.20.5.170">
    <property type="match status" value="1"/>
</dbReference>
<evidence type="ECO:0000313" key="4">
    <source>
        <dbReference type="Proteomes" id="UP001610334"/>
    </source>
</evidence>
<feature type="compositionally biased region" description="Polar residues" evidence="2">
    <location>
        <begin position="133"/>
        <end position="142"/>
    </location>
</feature>
<keyword evidence="4" id="KW-1185">Reference proteome</keyword>
<feature type="coiled-coil region" evidence="1">
    <location>
        <begin position="20"/>
        <end position="75"/>
    </location>
</feature>
<sequence>MATLPNSTLLSVERKRARDRRAQRNLRHRKNDRIAKLESELSACREQMLSYQAHIRGLENMCTHLREQNLRLLERHPPKKLDGCSSQRADFQDTTLHLQPSHSMNLAHDIRYHFSGAVTYSISTRQAAKATRSFDSNGQSSADEAGRAFPSTTQSLPQDTTVLLWRHTPPQGCFVWDTLPTHSLWGEDKGVALESPELPSPLELLYGSSTNRLADVIHNNTRVWRSREPERLACGWVVYLLAKWMAAPSKPRFERLPEFLRPEPEQLRHPHPVCIDGIAIPQLRINLISKAHLYDLDLVLGMLSCCLKVRWPWGKNFLTRSGDAELCILPEFYNTFMSLEGWGLTEEFIKKYPELLEGLNSEDVCYKVV</sequence>
<dbReference type="Pfam" id="PF11905">
    <property type="entry name" value="DUF3425"/>
    <property type="match status" value="1"/>
</dbReference>